<feature type="binding site" evidence="4">
    <location>
        <position position="162"/>
    </location>
    <ligand>
        <name>Mg(2+)</name>
        <dbReference type="ChEBI" id="CHEBI:18420"/>
    </ligand>
</feature>
<feature type="binding site" evidence="4">
    <location>
        <position position="161"/>
    </location>
    <ligand>
        <name>Mg(2+)</name>
        <dbReference type="ChEBI" id="CHEBI:18420"/>
    </ligand>
</feature>
<comment type="caution">
    <text evidence="4">Lacks conserved residue(s) required for the propagation of feature annotation.</text>
</comment>
<dbReference type="CDD" id="cd02440">
    <property type="entry name" value="AdoMet_MTases"/>
    <property type="match status" value="1"/>
</dbReference>
<dbReference type="InterPro" id="IPR043675">
    <property type="entry name" value="TrmR_methyltr"/>
</dbReference>
<dbReference type="InterPro" id="IPR050362">
    <property type="entry name" value="Cation-dep_OMT"/>
</dbReference>
<protein>
    <recommendedName>
        <fullName evidence="4">tRNA 5-hydroxyuridine methyltransferase</fullName>
        <ecNumber evidence="4">2.1.1.-</ecNumber>
    </recommendedName>
    <alternativeName>
        <fullName evidence="4">ho5U methyltransferase</fullName>
    </alternativeName>
</protein>
<evidence type="ECO:0000313" key="6">
    <source>
        <dbReference type="Proteomes" id="UP000657006"/>
    </source>
</evidence>
<evidence type="ECO:0000256" key="4">
    <source>
        <dbReference type="HAMAP-Rule" id="MF_02217"/>
    </source>
</evidence>
<keyword evidence="4" id="KW-0479">Metal-binding</keyword>
<evidence type="ECO:0000256" key="3">
    <source>
        <dbReference type="ARBA" id="ARBA00022691"/>
    </source>
</evidence>
<dbReference type="GO" id="GO:0000287">
    <property type="term" value="F:magnesium ion binding"/>
    <property type="evidence" value="ECO:0007669"/>
    <property type="project" value="UniProtKB-UniRule"/>
</dbReference>
<proteinExistence type="inferred from homology"/>
<dbReference type="InterPro" id="IPR029063">
    <property type="entry name" value="SAM-dependent_MTases_sf"/>
</dbReference>
<evidence type="ECO:0000256" key="2">
    <source>
        <dbReference type="ARBA" id="ARBA00022679"/>
    </source>
</evidence>
<dbReference type="GO" id="GO:0008171">
    <property type="term" value="F:O-methyltransferase activity"/>
    <property type="evidence" value="ECO:0007669"/>
    <property type="project" value="InterPro"/>
</dbReference>
<comment type="catalytic activity">
    <reaction evidence="4">
        <text>5-hydroxyuridine(34) in tRNA + S-adenosyl-L-methionine = 5-methoxyuridine(34) in tRNA + S-adenosyl-L-homocysteine + H(+)</text>
        <dbReference type="Rhea" id="RHEA:60524"/>
        <dbReference type="Rhea" id="RHEA-COMP:13381"/>
        <dbReference type="Rhea" id="RHEA-COMP:15591"/>
        <dbReference type="ChEBI" id="CHEBI:15378"/>
        <dbReference type="ChEBI" id="CHEBI:57856"/>
        <dbReference type="ChEBI" id="CHEBI:59789"/>
        <dbReference type="ChEBI" id="CHEBI:136877"/>
        <dbReference type="ChEBI" id="CHEBI:143860"/>
    </reaction>
</comment>
<comment type="similarity">
    <text evidence="4">Belongs to the class I-like SAM-binding methyltransferase superfamily. Cation-dependent O-methyltransferase family.</text>
</comment>
<gene>
    <name evidence="4" type="primary">trmR</name>
    <name evidence="5" type="ORF">H8730_00510</name>
</gene>
<dbReference type="RefSeq" id="WP_249289121.1">
    <property type="nucleotide sequence ID" value="NZ_JACRSQ010000001.1"/>
</dbReference>
<dbReference type="EC" id="2.1.1.-" evidence="4"/>
<dbReference type="PANTHER" id="PTHR10509">
    <property type="entry name" value="O-METHYLTRANSFERASE-RELATED"/>
    <property type="match status" value="1"/>
</dbReference>
<feature type="binding site" evidence="4">
    <location>
        <position position="41"/>
    </location>
    <ligand>
        <name>S-adenosyl-L-methionine</name>
        <dbReference type="ChEBI" id="CHEBI:59789"/>
    </ligand>
</feature>
<dbReference type="Pfam" id="PF01596">
    <property type="entry name" value="Methyltransf_3"/>
    <property type="match status" value="1"/>
</dbReference>
<sequence length="223" mass="25130">MLENDITPSYILQYIRGITPAADDLSAAVEERCRREEVPILDEEVKSLLRFLLLLKPPRRILEVGTAYGFSSIFMSQFVAPEGHIDTIERNPAMWRKAKPNIQSAGLENTITLHIGHAQEILPTLTGPYEVILLDASMGQYGLFWEEIKRLLCPGGWLLADNVLHSGMTAKPRLEIPRRQRTIHSRLQAFLRTVLVDEEFASSLLPIGDGVLLSLKQMRGSEE</sequence>
<feature type="binding site" evidence="4">
    <location>
        <position position="135"/>
    </location>
    <ligand>
        <name>Mg(2+)</name>
        <dbReference type="ChEBI" id="CHEBI:18420"/>
    </ligand>
</feature>
<keyword evidence="3 4" id="KW-0949">S-adenosyl-L-methionine</keyword>
<keyword evidence="6" id="KW-1185">Reference proteome</keyword>
<comment type="subunit">
    <text evidence="4">Homodimer.</text>
</comment>
<dbReference type="Gene3D" id="3.40.50.150">
    <property type="entry name" value="Vaccinia Virus protein VP39"/>
    <property type="match status" value="1"/>
</dbReference>
<keyword evidence="2 4" id="KW-0808">Transferase</keyword>
<dbReference type="GO" id="GO:0016300">
    <property type="term" value="F:tRNA (uridine) methyltransferase activity"/>
    <property type="evidence" value="ECO:0007669"/>
    <property type="project" value="UniProtKB-UniRule"/>
</dbReference>
<dbReference type="InterPro" id="IPR002935">
    <property type="entry name" value="SAM_O-MeTrfase"/>
</dbReference>
<name>A0A926DQM1_9FIRM</name>
<dbReference type="SUPFAM" id="SSF53335">
    <property type="entry name" value="S-adenosyl-L-methionine-dependent methyltransferases"/>
    <property type="match status" value="1"/>
</dbReference>
<dbReference type="GO" id="GO:0030488">
    <property type="term" value="P:tRNA methylation"/>
    <property type="evidence" value="ECO:0007669"/>
    <property type="project" value="UniProtKB-UniRule"/>
</dbReference>
<dbReference type="EMBL" id="JACRSQ010000001">
    <property type="protein sequence ID" value="MBC8542032.1"/>
    <property type="molecule type" value="Genomic_DNA"/>
</dbReference>
<comment type="caution">
    <text evidence="5">The sequence shown here is derived from an EMBL/GenBank/DDBJ whole genome shotgun (WGS) entry which is preliminary data.</text>
</comment>
<dbReference type="PANTHER" id="PTHR10509:SF14">
    <property type="entry name" value="CAFFEOYL-COA O-METHYLTRANSFERASE 3-RELATED"/>
    <property type="match status" value="1"/>
</dbReference>
<organism evidence="5 6">
    <name type="scientific">Bianquea renquensis</name>
    <dbReference type="NCBI Taxonomy" id="2763661"/>
    <lineage>
        <taxon>Bacteria</taxon>
        <taxon>Bacillati</taxon>
        <taxon>Bacillota</taxon>
        <taxon>Clostridia</taxon>
        <taxon>Eubacteriales</taxon>
        <taxon>Bianqueaceae</taxon>
        <taxon>Bianquea</taxon>
    </lineage>
</organism>
<feature type="binding site" evidence="4">
    <location>
        <position position="71"/>
    </location>
    <ligand>
        <name>S-adenosyl-L-methionine</name>
        <dbReference type="ChEBI" id="CHEBI:59789"/>
    </ligand>
</feature>
<dbReference type="Proteomes" id="UP000657006">
    <property type="component" value="Unassembled WGS sequence"/>
</dbReference>
<evidence type="ECO:0000256" key="1">
    <source>
        <dbReference type="ARBA" id="ARBA00022603"/>
    </source>
</evidence>
<dbReference type="AlphaFoldDB" id="A0A926DQM1"/>
<keyword evidence="4" id="KW-0819">tRNA processing</keyword>
<dbReference type="PROSITE" id="PS51682">
    <property type="entry name" value="SAM_OMT_I"/>
    <property type="match status" value="1"/>
</dbReference>
<dbReference type="GO" id="GO:0008757">
    <property type="term" value="F:S-adenosylmethionine-dependent methyltransferase activity"/>
    <property type="evidence" value="ECO:0007669"/>
    <property type="project" value="TreeGrafter"/>
</dbReference>
<reference evidence="5" key="1">
    <citation type="submission" date="2020-08" db="EMBL/GenBank/DDBJ databases">
        <title>Genome public.</title>
        <authorList>
            <person name="Liu C."/>
            <person name="Sun Q."/>
        </authorList>
    </citation>
    <scope>NUCLEOTIDE SEQUENCE</scope>
    <source>
        <strain evidence="5">NSJ-32</strain>
    </source>
</reference>
<keyword evidence="1 4" id="KW-0489">Methyltransferase</keyword>
<feature type="binding site" evidence="4">
    <location>
        <position position="135"/>
    </location>
    <ligand>
        <name>S-adenosyl-L-methionine</name>
        <dbReference type="ChEBI" id="CHEBI:59789"/>
    </ligand>
</feature>
<dbReference type="HAMAP" id="MF_02217">
    <property type="entry name" value="TrmR_methyltr"/>
    <property type="match status" value="1"/>
</dbReference>
<feature type="binding site" evidence="4">
    <location>
        <position position="89"/>
    </location>
    <ligand>
        <name>S-adenosyl-L-methionine</name>
        <dbReference type="ChEBI" id="CHEBI:59789"/>
    </ligand>
</feature>
<evidence type="ECO:0000313" key="5">
    <source>
        <dbReference type="EMBL" id="MBC8542032.1"/>
    </source>
</evidence>
<keyword evidence="4" id="KW-0460">Magnesium</keyword>
<comment type="function">
    <text evidence="4">Catalyzes the methylation of 5-hydroxyuridine (ho5U) to form 5-methoxyuridine (mo5U) at position 34 in tRNAs.</text>
</comment>
<accession>A0A926DQM1</accession>